<gene>
    <name evidence="3" type="ORF">PgNI_07400</name>
</gene>
<evidence type="ECO:0000313" key="2">
    <source>
        <dbReference type="Proteomes" id="UP000515153"/>
    </source>
</evidence>
<feature type="signal peptide" evidence="1">
    <location>
        <begin position="1"/>
        <end position="20"/>
    </location>
</feature>
<name>A0A6P8B2K2_PYRGI</name>
<accession>A0A6P8B2K2</accession>
<reference evidence="3" key="2">
    <citation type="submission" date="2019-10" db="EMBL/GenBank/DDBJ databases">
        <authorList>
            <consortium name="NCBI Genome Project"/>
        </authorList>
    </citation>
    <scope>NUCLEOTIDE SEQUENCE</scope>
    <source>
        <strain evidence="3">NI907</strain>
    </source>
</reference>
<organism evidence="2 3">
    <name type="scientific">Pyricularia grisea</name>
    <name type="common">Crabgrass-specific blast fungus</name>
    <name type="synonym">Magnaporthe grisea</name>
    <dbReference type="NCBI Taxonomy" id="148305"/>
    <lineage>
        <taxon>Eukaryota</taxon>
        <taxon>Fungi</taxon>
        <taxon>Dikarya</taxon>
        <taxon>Ascomycota</taxon>
        <taxon>Pezizomycotina</taxon>
        <taxon>Sordariomycetes</taxon>
        <taxon>Sordariomycetidae</taxon>
        <taxon>Magnaporthales</taxon>
        <taxon>Pyriculariaceae</taxon>
        <taxon>Pyricularia</taxon>
    </lineage>
</organism>
<feature type="chain" id="PRO_5028297150" evidence="1">
    <location>
        <begin position="21"/>
        <end position="84"/>
    </location>
</feature>
<dbReference type="GeneID" id="41962322"/>
<evidence type="ECO:0000313" key="3">
    <source>
        <dbReference type="RefSeq" id="XP_030981345.1"/>
    </source>
</evidence>
<sequence length="84" mass="8905">MHFSTILVPVALAALQVSAAAPEFCAYFTGSNKSRRQVGVVRIGEIDTIIADGTELVVHAQDSRCQVILANGKPGPEWLSADPV</sequence>
<evidence type="ECO:0000256" key="1">
    <source>
        <dbReference type="SAM" id="SignalP"/>
    </source>
</evidence>
<dbReference type="AlphaFoldDB" id="A0A6P8B2K2"/>
<protein>
    <submittedName>
        <fullName evidence="3">Uncharacterized protein</fullName>
    </submittedName>
</protein>
<reference evidence="3" key="1">
    <citation type="journal article" date="2019" name="Mol. Biol. Evol.">
        <title>Blast fungal genomes show frequent chromosomal changes, gene gains and losses, and effector gene turnover.</title>
        <authorList>
            <person name="Gomez Luciano L.B."/>
            <person name="Jason Tsai I."/>
            <person name="Chuma I."/>
            <person name="Tosa Y."/>
            <person name="Chen Y.H."/>
            <person name="Li J.Y."/>
            <person name="Li M.Y."/>
            <person name="Jade Lu M.Y."/>
            <person name="Nakayashiki H."/>
            <person name="Li W.H."/>
        </authorList>
    </citation>
    <scope>NUCLEOTIDE SEQUENCE</scope>
    <source>
        <strain evidence="3">NI907</strain>
    </source>
</reference>
<keyword evidence="2" id="KW-1185">Reference proteome</keyword>
<proteinExistence type="predicted"/>
<dbReference type="Proteomes" id="UP000515153">
    <property type="component" value="Unplaced"/>
</dbReference>
<reference evidence="3" key="3">
    <citation type="submission" date="2025-08" db="UniProtKB">
        <authorList>
            <consortium name="RefSeq"/>
        </authorList>
    </citation>
    <scope>IDENTIFICATION</scope>
    <source>
        <strain evidence="3">NI907</strain>
    </source>
</reference>
<dbReference type="KEGG" id="pgri:PgNI_07400"/>
<dbReference type="RefSeq" id="XP_030981345.1">
    <property type="nucleotide sequence ID" value="XM_031127413.1"/>
</dbReference>
<keyword evidence="1" id="KW-0732">Signal</keyword>
<dbReference type="SMR" id="A0A6P8B2K2"/>